<dbReference type="EMBL" id="BMAT01000808">
    <property type="protein sequence ID" value="GFR73621.1"/>
    <property type="molecule type" value="Genomic_DNA"/>
</dbReference>
<proteinExistence type="predicted"/>
<protein>
    <submittedName>
        <fullName evidence="2">Centrosomal protein of 41 kDa</fullName>
    </submittedName>
</protein>
<dbReference type="GO" id="GO:0036064">
    <property type="term" value="C:ciliary basal body"/>
    <property type="evidence" value="ECO:0007669"/>
    <property type="project" value="TreeGrafter"/>
</dbReference>
<accession>A0AAV4FKU0</accession>
<evidence type="ECO:0000256" key="1">
    <source>
        <dbReference type="ARBA" id="ARBA00022490"/>
    </source>
</evidence>
<dbReference type="AlphaFoldDB" id="A0AAV4FKU0"/>
<organism evidence="2 3">
    <name type="scientific">Elysia marginata</name>
    <dbReference type="NCBI Taxonomy" id="1093978"/>
    <lineage>
        <taxon>Eukaryota</taxon>
        <taxon>Metazoa</taxon>
        <taxon>Spiralia</taxon>
        <taxon>Lophotrochozoa</taxon>
        <taxon>Mollusca</taxon>
        <taxon>Gastropoda</taxon>
        <taxon>Heterobranchia</taxon>
        <taxon>Euthyneura</taxon>
        <taxon>Panpulmonata</taxon>
        <taxon>Sacoglossa</taxon>
        <taxon>Placobranchoidea</taxon>
        <taxon>Plakobranchidae</taxon>
        <taxon>Elysia</taxon>
    </lineage>
</organism>
<reference evidence="2 3" key="1">
    <citation type="journal article" date="2021" name="Elife">
        <title>Chloroplast acquisition without the gene transfer in kleptoplastic sea slugs, Plakobranchus ocellatus.</title>
        <authorList>
            <person name="Maeda T."/>
            <person name="Takahashi S."/>
            <person name="Yoshida T."/>
            <person name="Shimamura S."/>
            <person name="Takaki Y."/>
            <person name="Nagai Y."/>
            <person name="Toyoda A."/>
            <person name="Suzuki Y."/>
            <person name="Arimoto A."/>
            <person name="Ishii H."/>
            <person name="Satoh N."/>
            <person name="Nishiyama T."/>
            <person name="Hasebe M."/>
            <person name="Maruyama T."/>
            <person name="Minagawa J."/>
            <person name="Obokata J."/>
            <person name="Shigenobu S."/>
        </authorList>
    </citation>
    <scope>NUCLEOTIDE SEQUENCE [LARGE SCALE GENOMIC DNA]</scope>
</reference>
<keyword evidence="3" id="KW-1185">Reference proteome</keyword>
<dbReference type="PANTHER" id="PTHR44390">
    <property type="entry name" value="CENTROSOMAL PROTEIN OF 41 KDA"/>
    <property type="match status" value="1"/>
</dbReference>
<gene>
    <name evidence="2" type="ORF">ElyMa_000409400</name>
</gene>
<sequence length="96" mass="11014">MSARGRKSVNPLDKKIPVNPKFKHVRSTLDTGASLSKYLEKLEEMKRDYNFKKDEIFKRMKIPTFAQLVVQVADFDTADETGTIAEEGEPYIDSCR</sequence>
<feature type="non-terminal residue" evidence="2">
    <location>
        <position position="96"/>
    </location>
</feature>
<comment type="caution">
    <text evidence="2">The sequence shown here is derived from an EMBL/GenBank/DDBJ whole genome shotgun (WGS) entry which is preliminary data.</text>
</comment>
<dbReference type="PANTHER" id="PTHR44390:SF1">
    <property type="entry name" value="CENTROSOMAL PROTEIN OF 41 KDA"/>
    <property type="match status" value="1"/>
</dbReference>
<dbReference type="GO" id="GO:0060271">
    <property type="term" value="P:cilium assembly"/>
    <property type="evidence" value="ECO:0007669"/>
    <property type="project" value="TreeGrafter"/>
</dbReference>
<name>A0AAV4FKU0_9GAST</name>
<evidence type="ECO:0000313" key="2">
    <source>
        <dbReference type="EMBL" id="GFR73621.1"/>
    </source>
</evidence>
<dbReference type="Proteomes" id="UP000762676">
    <property type="component" value="Unassembled WGS sequence"/>
</dbReference>
<evidence type="ECO:0000313" key="3">
    <source>
        <dbReference type="Proteomes" id="UP000762676"/>
    </source>
</evidence>
<dbReference type="InterPro" id="IPR051889">
    <property type="entry name" value="CEP41"/>
</dbReference>
<keyword evidence="1" id="KW-0963">Cytoplasm</keyword>